<name>Q2T011_BURTA</name>
<dbReference type="KEGG" id="bte:BTH_I0934"/>
<evidence type="ECO:0000313" key="2">
    <source>
        <dbReference type="EMBL" id="ABC39080.1"/>
    </source>
</evidence>
<sequence length="278" mass="28010">MKRFFSTSTFAWCAATYCIASSAFAAGNMPASQDLPFARDALASRISIQPVDDDVLARQTGKYADASMISGFTLNLLSQWQLPNGALAVAQGALVVTANAANQLTAKTMTLAKVANADGARAQSSGANPNALVTGGQTVSVNGISQVTQVAGNGNSGGNAALVDFSAGKAAPAMLPGATSSSAAYAANSTGTIKAGIAFANNGVSLTLQTPAGLASQTITPAGALQSGSIAQLLQIAGNGQLASNRLQLQLQTQQMSPALIRQTGILQALQNGVVPRR</sequence>
<reference evidence="2 3" key="1">
    <citation type="journal article" date="2005" name="BMC Genomics">
        <title>Bacterial genome adaptation to niches: divergence of the potential virulence genes in three Burkholderia species of different survival strategies.</title>
        <authorList>
            <person name="Kim H.S."/>
            <person name="Schell M.A."/>
            <person name="Yu Y."/>
            <person name="Ulrich R.L."/>
            <person name="Sarria S.H."/>
            <person name="Nierman W.C."/>
            <person name="DeShazer D."/>
        </authorList>
    </citation>
    <scope>NUCLEOTIDE SEQUENCE [LARGE SCALE GENOMIC DNA]</scope>
    <source>
        <strain evidence="3">ATCC 700388 / DSM 13276 / CCUG 48851 / CIP 106301 / E264</strain>
    </source>
</reference>
<protein>
    <recommendedName>
        <fullName evidence="4">Peptidase C39</fullName>
    </recommendedName>
</protein>
<gene>
    <name evidence="2" type="ordered locus">BTH_I0934</name>
</gene>
<dbReference type="GeneID" id="45120687"/>
<proteinExistence type="predicted"/>
<dbReference type="AlphaFoldDB" id="Q2T011"/>
<accession>Q2T011</accession>
<keyword evidence="3" id="KW-1185">Reference proteome</keyword>
<feature type="signal peptide" evidence="1">
    <location>
        <begin position="1"/>
        <end position="25"/>
    </location>
</feature>
<evidence type="ECO:0000256" key="1">
    <source>
        <dbReference type="SAM" id="SignalP"/>
    </source>
</evidence>
<keyword evidence="1" id="KW-0732">Signal</keyword>
<evidence type="ECO:0000313" key="3">
    <source>
        <dbReference type="Proteomes" id="UP000001930"/>
    </source>
</evidence>
<evidence type="ECO:0008006" key="4">
    <source>
        <dbReference type="Google" id="ProtNLM"/>
    </source>
</evidence>
<dbReference type="HOGENOM" id="CLU_1036967_0_0_4"/>
<dbReference type="EMBL" id="CP000086">
    <property type="protein sequence ID" value="ABC39080.1"/>
    <property type="molecule type" value="Genomic_DNA"/>
</dbReference>
<organism evidence="2 3">
    <name type="scientific">Burkholderia thailandensis (strain ATCC 700388 / DSM 13276 / CCUG 48851 / CIP 106301 / E264)</name>
    <dbReference type="NCBI Taxonomy" id="271848"/>
    <lineage>
        <taxon>Bacteria</taxon>
        <taxon>Pseudomonadati</taxon>
        <taxon>Pseudomonadota</taxon>
        <taxon>Betaproteobacteria</taxon>
        <taxon>Burkholderiales</taxon>
        <taxon>Burkholderiaceae</taxon>
        <taxon>Burkholderia</taxon>
        <taxon>pseudomallei group</taxon>
    </lineage>
</organism>
<dbReference type="Proteomes" id="UP000001930">
    <property type="component" value="Chromosome I"/>
</dbReference>
<dbReference type="RefSeq" id="WP_011401910.1">
    <property type="nucleotide sequence ID" value="NC_007651.1"/>
</dbReference>
<feature type="chain" id="PRO_5004216120" description="Peptidase C39" evidence="1">
    <location>
        <begin position="26"/>
        <end position="278"/>
    </location>
</feature>